<evidence type="ECO:0000256" key="3">
    <source>
        <dbReference type="ARBA" id="ARBA00023053"/>
    </source>
</evidence>
<evidence type="ECO:0000256" key="8">
    <source>
        <dbReference type="SAM" id="Coils"/>
    </source>
</evidence>
<feature type="non-terminal residue" evidence="10">
    <location>
        <position position="204"/>
    </location>
</feature>
<feature type="coiled-coil region" evidence="8">
    <location>
        <begin position="35"/>
        <end position="62"/>
    </location>
</feature>
<sequence length="204" mass="22704">MVFFVVVIFLGSFYLVNLILAVVAMAYEEQNQATIAEACQKEKEFQQAMERLKKEQQVASQKVLDSDSMMSPDLSPFGLPLDSMDERRRSQALMGMADVEANLSEEKLLQVDMTEGGKPLHPLLARSFSTRTRRSSQVSSIFNFRLRSRGSEGEMADDEYSVPGDVVEGVGGRTYSGGTFSGIMPHLLPKRRPSTYSNTSRSSQ</sequence>
<evidence type="ECO:0000256" key="5">
    <source>
        <dbReference type="ARBA" id="ARBA00023180"/>
    </source>
</evidence>
<dbReference type="GO" id="GO:0001518">
    <property type="term" value="C:voltage-gated sodium channel complex"/>
    <property type="evidence" value="ECO:0007669"/>
    <property type="project" value="TreeGrafter"/>
</dbReference>
<dbReference type="PANTHER" id="PTHR10037:SF208">
    <property type="entry name" value="SODIUM CHANNEL PROTEIN TYPE 10 SUBUNIT ALPHA"/>
    <property type="match status" value="1"/>
</dbReference>
<protein>
    <submittedName>
        <fullName evidence="10">Sodium channel protein type 5 subunit alpha</fullName>
    </submittedName>
</protein>
<keyword evidence="5" id="KW-0325">Glycoprotein</keyword>
<keyword evidence="11" id="KW-1185">Reference proteome</keyword>
<gene>
    <name evidence="10" type="ORF">FSCOSCO3_A031657</name>
</gene>
<evidence type="ECO:0000313" key="10">
    <source>
        <dbReference type="EMBL" id="CAK6979291.1"/>
    </source>
</evidence>
<reference evidence="10 11" key="1">
    <citation type="submission" date="2024-01" db="EMBL/GenBank/DDBJ databases">
        <authorList>
            <person name="Alioto T."/>
            <person name="Alioto T."/>
            <person name="Gomez Garrido J."/>
        </authorList>
    </citation>
    <scope>NUCLEOTIDE SEQUENCE [LARGE SCALE GENOMIC DNA]</scope>
</reference>
<evidence type="ECO:0000256" key="2">
    <source>
        <dbReference type="ARBA" id="ARBA00022882"/>
    </source>
</evidence>
<evidence type="ECO:0000256" key="1">
    <source>
        <dbReference type="ARBA" id="ARBA00022448"/>
    </source>
</evidence>
<dbReference type="Gene3D" id="1.10.287.70">
    <property type="match status" value="1"/>
</dbReference>
<keyword evidence="7 10" id="KW-0407">Ion channel</keyword>
<dbReference type="PANTHER" id="PTHR10037">
    <property type="entry name" value="VOLTAGE-GATED CATION CHANNEL CALCIUM AND SODIUM"/>
    <property type="match status" value="1"/>
</dbReference>
<dbReference type="InterPro" id="IPR043203">
    <property type="entry name" value="VGCC_Ca_Na"/>
</dbReference>
<keyword evidence="1" id="KW-0813">Transport</keyword>
<accession>A0AAV1Q9Q2</accession>
<evidence type="ECO:0000256" key="4">
    <source>
        <dbReference type="ARBA" id="ARBA00023065"/>
    </source>
</evidence>
<evidence type="ECO:0000256" key="6">
    <source>
        <dbReference type="ARBA" id="ARBA00023201"/>
    </source>
</evidence>
<keyword evidence="2" id="KW-0851">Voltage-gated channel</keyword>
<feature type="compositionally biased region" description="Polar residues" evidence="9">
    <location>
        <begin position="194"/>
        <end position="204"/>
    </location>
</feature>
<keyword evidence="6" id="KW-0739">Sodium transport</keyword>
<feature type="region of interest" description="Disordered" evidence="9">
    <location>
        <begin position="176"/>
        <end position="204"/>
    </location>
</feature>
<dbReference type="GO" id="GO:0086010">
    <property type="term" value="P:membrane depolarization during action potential"/>
    <property type="evidence" value="ECO:0007669"/>
    <property type="project" value="TreeGrafter"/>
</dbReference>
<dbReference type="GO" id="GO:0019228">
    <property type="term" value="P:neuronal action potential"/>
    <property type="evidence" value="ECO:0007669"/>
    <property type="project" value="TreeGrafter"/>
</dbReference>
<name>A0AAV1Q9Q2_SCOSC</name>
<evidence type="ECO:0000313" key="11">
    <source>
        <dbReference type="Proteomes" id="UP001314229"/>
    </source>
</evidence>
<dbReference type="Proteomes" id="UP001314229">
    <property type="component" value="Unassembled WGS sequence"/>
</dbReference>
<dbReference type="EMBL" id="CAWUFR010000564">
    <property type="protein sequence ID" value="CAK6979291.1"/>
    <property type="molecule type" value="Genomic_DNA"/>
</dbReference>
<keyword evidence="3" id="KW-0915">Sodium</keyword>
<dbReference type="GO" id="GO:0005248">
    <property type="term" value="F:voltage-gated sodium channel activity"/>
    <property type="evidence" value="ECO:0007669"/>
    <property type="project" value="TreeGrafter"/>
</dbReference>
<evidence type="ECO:0000256" key="7">
    <source>
        <dbReference type="ARBA" id="ARBA00023303"/>
    </source>
</evidence>
<proteinExistence type="predicted"/>
<keyword evidence="8" id="KW-0175">Coiled coil</keyword>
<dbReference type="AlphaFoldDB" id="A0AAV1Q9Q2"/>
<comment type="caution">
    <text evidence="10">The sequence shown here is derived from an EMBL/GenBank/DDBJ whole genome shotgun (WGS) entry which is preliminary data.</text>
</comment>
<keyword evidence="4" id="KW-0406">Ion transport</keyword>
<organism evidence="10 11">
    <name type="scientific">Scomber scombrus</name>
    <name type="common">Atlantic mackerel</name>
    <name type="synonym">Scomber vernalis</name>
    <dbReference type="NCBI Taxonomy" id="13677"/>
    <lineage>
        <taxon>Eukaryota</taxon>
        <taxon>Metazoa</taxon>
        <taxon>Chordata</taxon>
        <taxon>Craniata</taxon>
        <taxon>Vertebrata</taxon>
        <taxon>Euteleostomi</taxon>
        <taxon>Actinopterygii</taxon>
        <taxon>Neopterygii</taxon>
        <taxon>Teleostei</taxon>
        <taxon>Neoteleostei</taxon>
        <taxon>Acanthomorphata</taxon>
        <taxon>Pelagiaria</taxon>
        <taxon>Scombriformes</taxon>
        <taxon>Scombridae</taxon>
        <taxon>Scomber</taxon>
    </lineage>
</organism>
<evidence type="ECO:0000256" key="9">
    <source>
        <dbReference type="SAM" id="MobiDB-lite"/>
    </source>
</evidence>